<keyword evidence="7" id="KW-0249">Electron transport</keyword>
<dbReference type="SUPFAM" id="SSF63380">
    <property type="entry name" value="Riboflavin synthase domain-like"/>
    <property type="match status" value="1"/>
</dbReference>
<evidence type="ECO:0000256" key="12">
    <source>
        <dbReference type="PIRSR" id="PIRSR006816-2"/>
    </source>
</evidence>
<evidence type="ECO:0000256" key="2">
    <source>
        <dbReference type="ARBA" id="ARBA00022448"/>
    </source>
</evidence>
<dbReference type="InterPro" id="IPR017938">
    <property type="entry name" value="Riboflavin_synthase-like_b-brl"/>
</dbReference>
<dbReference type="InterPro" id="IPR050353">
    <property type="entry name" value="PyrK_electron_transfer"/>
</dbReference>
<comment type="cofactor">
    <cofactor evidence="10">
        <name>[2Fe-2S] cluster</name>
        <dbReference type="ChEBI" id="CHEBI:190135"/>
    </cofactor>
</comment>
<dbReference type="GO" id="GO:0006221">
    <property type="term" value="P:pyrimidine nucleotide biosynthetic process"/>
    <property type="evidence" value="ECO:0007669"/>
    <property type="project" value="InterPro"/>
</dbReference>
<evidence type="ECO:0000256" key="4">
    <source>
        <dbReference type="ARBA" id="ARBA00022714"/>
    </source>
</evidence>
<dbReference type="RefSeq" id="WP_282200938.1">
    <property type="nucleotide sequence ID" value="NZ_BOQE01000001.1"/>
</dbReference>
<evidence type="ECO:0000256" key="3">
    <source>
        <dbReference type="ARBA" id="ARBA00022630"/>
    </source>
</evidence>
<keyword evidence="15" id="KW-1185">Reference proteome</keyword>
<keyword evidence="3 11" id="KW-0285">Flavoprotein</keyword>
<proteinExistence type="inferred from homology"/>
<evidence type="ECO:0000259" key="13">
    <source>
        <dbReference type="PROSITE" id="PS51384"/>
    </source>
</evidence>
<evidence type="ECO:0000256" key="11">
    <source>
        <dbReference type="PIRSR" id="PIRSR006816-1"/>
    </source>
</evidence>
<dbReference type="GO" id="GO:0046872">
    <property type="term" value="F:metal ion binding"/>
    <property type="evidence" value="ECO:0007669"/>
    <property type="project" value="UniProtKB-KW"/>
</dbReference>
<organism evidence="14 15">
    <name type="scientific">Collibacillus ludicampi</name>
    <dbReference type="NCBI Taxonomy" id="2771369"/>
    <lineage>
        <taxon>Bacteria</taxon>
        <taxon>Bacillati</taxon>
        <taxon>Bacillota</taxon>
        <taxon>Bacilli</taxon>
        <taxon>Bacillales</taxon>
        <taxon>Alicyclobacillaceae</taxon>
        <taxon>Collibacillus</taxon>
    </lineage>
</organism>
<dbReference type="GO" id="GO:0051537">
    <property type="term" value="F:2 iron, 2 sulfur cluster binding"/>
    <property type="evidence" value="ECO:0007669"/>
    <property type="project" value="UniProtKB-KW"/>
</dbReference>
<dbReference type="InterPro" id="IPR037117">
    <property type="entry name" value="Dihydroorotate_DH_ele_sf"/>
</dbReference>
<feature type="binding site" evidence="12">
    <location>
        <position position="242"/>
    </location>
    <ligand>
        <name>[2Fe-2S] cluster</name>
        <dbReference type="ChEBI" id="CHEBI:190135"/>
    </ligand>
</feature>
<comment type="caution">
    <text evidence="14">The sequence shown here is derived from an EMBL/GenBank/DDBJ whole genome shotgun (WGS) entry which is preliminary data.</text>
</comment>
<dbReference type="InterPro" id="IPR039261">
    <property type="entry name" value="FNR_nucleotide-bd"/>
</dbReference>
<protein>
    <submittedName>
        <fullName evidence="14">Dihydroorotate dehydrogenase B (NAD(+)), electron transfer subunit</fullName>
    </submittedName>
</protein>
<comment type="similarity">
    <text evidence="1">Belongs to the PyrK family.</text>
</comment>
<feature type="binding site" evidence="11">
    <location>
        <begin position="75"/>
        <end position="76"/>
    </location>
    <ligand>
        <name>FAD</name>
        <dbReference type="ChEBI" id="CHEBI:57692"/>
    </ligand>
</feature>
<dbReference type="GO" id="GO:0016020">
    <property type="term" value="C:membrane"/>
    <property type="evidence" value="ECO:0007669"/>
    <property type="project" value="InterPro"/>
</dbReference>
<dbReference type="InterPro" id="IPR000778">
    <property type="entry name" value="Cyt_b245_heavy_chain"/>
</dbReference>
<reference evidence="14" key="1">
    <citation type="journal article" date="2023" name="Int. J. Syst. Evol. Microbiol.">
        <title>Collibacillus ludicampi gen. nov., sp. nov., a new soil bacterium of the family Alicyclobacillaceae.</title>
        <authorList>
            <person name="Jojima T."/>
            <person name="Ioku Y."/>
            <person name="Fukuta Y."/>
            <person name="Shirasaka N."/>
            <person name="Matsumura Y."/>
            <person name="Mori M."/>
        </authorList>
    </citation>
    <scope>NUCLEOTIDE SEQUENCE</scope>
    <source>
        <strain evidence="14">TP075</strain>
    </source>
</reference>
<dbReference type="Proteomes" id="UP001057291">
    <property type="component" value="Unassembled WGS sequence"/>
</dbReference>
<dbReference type="PANTHER" id="PTHR43513">
    <property type="entry name" value="DIHYDROOROTATE DEHYDROGENASE B (NAD(+)), ELECTRON TRANSFER SUBUNIT"/>
    <property type="match status" value="1"/>
</dbReference>
<comment type="cofactor">
    <cofactor evidence="12">
        <name>[2Fe-2S] cluster</name>
        <dbReference type="ChEBI" id="CHEBI:190135"/>
    </cofactor>
    <text evidence="12">Binds 1 [2Fe-2S] cluster per subunit.</text>
</comment>
<name>A0AAV4LJR1_9BACL</name>
<dbReference type="InterPro" id="IPR019480">
    <property type="entry name" value="Dihydroorotate_DH_Fe-S-bd"/>
</dbReference>
<gene>
    <name evidence="14" type="primary">pyrK</name>
    <name evidence="14" type="ORF">DNHGIG_35670</name>
</gene>
<evidence type="ECO:0000313" key="14">
    <source>
        <dbReference type="EMBL" id="GIM48018.1"/>
    </source>
</evidence>
<dbReference type="GO" id="GO:0016491">
    <property type="term" value="F:oxidoreductase activity"/>
    <property type="evidence" value="ECO:0007669"/>
    <property type="project" value="InterPro"/>
</dbReference>
<evidence type="ECO:0000256" key="9">
    <source>
        <dbReference type="ARBA" id="ARBA00023014"/>
    </source>
</evidence>
<evidence type="ECO:0000256" key="5">
    <source>
        <dbReference type="ARBA" id="ARBA00022723"/>
    </source>
</evidence>
<dbReference type="Gene3D" id="2.40.30.10">
    <property type="entry name" value="Translation factors"/>
    <property type="match status" value="1"/>
</dbReference>
<dbReference type="AlphaFoldDB" id="A0AAV4LJR1"/>
<dbReference type="Pfam" id="PF10418">
    <property type="entry name" value="DHODB_Fe-S_bind"/>
    <property type="match status" value="1"/>
</dbReference>
<dbReference type="SUPFAM" id="SSF52343">
    <property type="entry name" value="Ferredoxin reductase-like, C-terminal NADP-linked domain"/>
    <property type="match status" value="1"/>
</dbReference>
<sequence>MGWQYVNGIVTANHHIDEDVWRIEIHCPEIAGMCRPGHFVMLRSWQGEPFLPRPMAIFHYTNESFDVVYKVKGFGTKMLAAAAPGREITVTGPLGSAVEHSYLGKTIALVGRGVGITPLLPVAKAASEEGGSVISLLSARTEKLLVGKEDFELLGEVHTQTDEQQHSRVTDKLERLLNMGRHLDAVYVSGSKRLLSHCEELGARFGFQVYVFLEERMACGIGYCKGCAIEMRQGSRKYSLCCIQGPLYRAESVVVI</sequence>
<keyword evidence="2" id="KW-0813">Transport</keyword>
<dbReference type="PRINTS" id="PR00466">
    <property type="entry name" value="GP91PHOX"/>
</dbReference>
<dbReference type="InterPro" id="IPR017927">
    <property type="entry name" value="FAD-bd_FR_type"/>
</dbReference>
<dbReference type="Gene3D" id="3.40.50.80">
    <property type="entry name" value="Nucleotide-binding domain of ferredoxin-NADP reductase (FNR) module"/>
    <property type="match status" value="1"/>
</dbReference>
<evidence type="ECO:0000256" key="7">
    <source>
        <dbReference type="ARBA" id="ARBA00022982"/>
    </source>
</evidence>
<dbReference type="GO" id="GO:0050660">
    <property type="term" value="F:flavin adenine dinucleotide binding"/>
    <property type="evidence" value="ECO:0007669"/>
    <property type="project" value="InterPro"/>
</dbReference>
<evidence type="ECO:0000256" key="8">
    <source>
        <dbReference type="ARBA" id="ARBA00023004"/>
    </source>
</evidence>
<dbReference type="Gene3D" id="2.10.240.10">
    <property type="entry name" value="Dihydroorotate dehydrogenase, electron transfer subunit"/>
    <property type="match status" value="1"/>
</dbReference>
<evidence type="ECO:0000256" key="1">
    <source>
        <dbReference type="ARBA" id="ARBA00006422"/>
    </source>
</evidence>
<dbReference type="InterPro" id="IPR012165">
    <property type="entry name" value="Cyt_c3_hydrogenase_gsu"/>
</dbReference>
<comment type="cofactor">
    <cofactor evidence="11">
        <name>FAD</name>
        <dbReference type="ChEBI" id="CHEBI:57692"/>
    </cofactor>
    <text evidence="11">Binds 1 FAD per subunit.</text>
</comment>
<keyword evidence="4 12" id="KW-0001">2Fe-2S</keyword>
<evidence type="ECO:0000313" key="15">
    <source>
        <dbReference type="Proteomes" id="UP001057291"/>
    </source>
</evidence>
<feature type="domain" description="FAD-binding FR-type" evidence="13">
    <location>
        <begin position="3"/>
        <end position="100"/>
    </location>
</feature>
<evidence type="ECO:0000256" key="6">
    <source>
        <dbReference type="ARBA" id="ARBA00022827"/>
    </source>
</evidence>
<dbReference type="PANTHER" id="PTHR43513:SF3">
    <property type="entry name" value="DIHYDROOROTATE DEHYDROGENASE B (NAD(+)), ELECTRON TRANSFER SUBUNIT-RELATED"/>
    <property type="match status" value="1"/>
</dbReference>
<feature type="binding site" evidence="12">
    <location>
        <position position="219"/>
    </location>
    <ligand>
        <name>[2Fe-2S] cluster</name>
        <dbReference type="ChEBI" id="CHEBI:190135"/>
    </ligand>
</feature>
<keyword evidence="9 12" id="KW-0411">Iron-sulfur</keyword>
<dbReference type="PIRSF" id="PIRSF006816">
    <property type="entry name" value="Cyc3_hyd_g"/>
    <property type="match status" value="1"/>
</dbReference>
<dbReference type="EMBL" id="BOQE01000001">
    <property type="protein sequence ID" value="GIM48018.1"/>
    <property type="molecule type" value="Genomic_DNA"/>
</dbReference>
<dbReference type="PROSITE" id="PS51384">
    <property type="entry name" value="FAD_FR"/>
    <property type="match status" value="1"/>
</dbReference>
<keyword evidence="5 12" id="KW-0479">Metal-binding</keyword>
<accession>A0AAV4LJR1</accession>
<feature type="binding site" evidence="12">
    <location>
        <position position="227"/>
    </location>
    <ligand>
        <name>[2Fe-2S] cluster</name>
        <dbReference type="ChEBI" id="CHEBI:190135"/>
    </ligand>
</feature>
<evidence type="ECO:0000256" key="10">
    <source>
        <dbReference type="ARBA" id="ARBA00034078"/>
    </source>
</evidence>
<keyword evidence="8 12" id="KW-0408">Iron</keyword>
<feature type="binding site" evidence="12">
    <location>
        <position position="224"/>
    </location>
    <ligand>
        <name>[2Fe-2S] cluster</name>
        <dbReference type="ChEBI" id="CHEBI:190135"/>
    </ligand>
</feature>
<keyword evidence="6 11" id="KW-0274">FAD</keyword>